<sequence>MTEVAGNAPMVKLLQTPLIEFHRAHGAHLVPFAGWEMPLYYSGIIAEHTAVRSAAGLFDVGHMGILTVTGGT</sequence>
<dbReference type="AlphaFoldDB" id="T1CUQ9"/>
<dbReference type="PANTHER" id="PTHR43757:SF2">
    <property type="entry name" value="AMINOMETHYLTRANSFERASE, MITOCHONDRIAL"/>
    <property type="match status" value="1"/>
</dbReference>
<dbReference type="InterPro" id="IPR006222">
    <property type="entry name" value="GCVT_N"/>
</dbReference>
<comment type="caution">
    <text evidence="2">The sequence shown here is derived from an EMBL/GenBank/DDBJ whole genome shotgun (WGS) entry which is preliminary data.</text>
</comment>
<keyword evidence="2" id="KW-0808">Transferase</keyword>
<dbReference type="InterPro" id="IPR027266">
    <property type="entry name" value="TrmE/GcvT-like"/>
</dbReference>
<dbReference type="Gene3D" id="3.30.1360.120">
    <property type="entry name" value="Probable tRNA modification gtpase trme, domain 1"/>
    <property type="match status" value="1"/>
</dbReference>
<gene>
    <name evidence="2" type="ORF">B1B_03172</name>
</gene>
<reference evidence="2" key="2">
    <citation type="journal article" date="2014" name="ISME J.">
        <title>Microbial stratification in low pH oxic and suboxic macroscopic growths along an acid mine drainage.</title>
        <authorList>
            <person name="Mendez-Garcia C."/>
            <person name="Mesa V."/>
            <person name="Sprenger R.R."/>
            <person name="Richter M."/>
            <person name="Diez M.S."/>
            <person name="Solano J."/>
            <person name="Bargiela R."/>
            <person name="Golyshina O.V."/>
            <person name="Manteca A."/>
            <person name="Ramos J.L."/>
            <person name="Gallego J.R."/>
            <person name="Llorente I."/>
            <person name="Martins Dos Santos V.A."/>
            <person name="Jensen O.N."/>
            <person name="Pelaez A.I."/>
            <person name="Sanchez J."/>
            <person name="Ferrer M."/>
        </authorList>
    </citation>
    <scope>NUCLEOTIDE SEQUENCE</scope>
</reference>
<organism evidence="2">
    <name type="scientific">mine drainage metagenome</name>
    <dbReference type="NCBI Taxonomy" id="410659"/>
    <lineage>
        <taxon>unclassified sequences</taxon>
        <taxon>metagenomes</taxon>
        <taxon>ecological metagenomes</taxon>
    </lineage>
</organism>
<dbReference type="GO" id="GO:0032259">
    <property type="term" value="P:methylation"/>
    <property type="evidence" value="ECO:0007669"/>
    <property type="project" value="UniProtKB-KW"/>
</dbReference>
<keyword evidence="2" id="KW-0489">Methyltransferase</keyword>
<reference evidence="2" key="1">
    <citation type="submission" date="2013-08" db="EMBL/GenBank/DDBJ databases">
        <authorList>
            <person name="Mendez C."/>
            <person name="Richter M."/>
            <person name="Ferrer M."/>
            <person name="Sanchez J."/>
        </authorList>
    </citation>
    <scope>NUCLEOTIDE SEQUENCE</scope>
</reference>
<name>T1CUQ9_9ZZZZ</name>
<evidence type="ECO:0000313" key="2">
    <source>
        <dbReference type="EMBL" id="EQD73530.1"/>
    </source>
</evidence>
<evidence type="ECO:0000259" key="1">
    <source>
        <dbReference type="Pfam" id="PF01571"/>
    </source>
</evidence>
<dbReference type="InterPro" id="IPR028896">
    <property type="entry name" value="GcvT/YgfZ/DmdA"/>
</dbReference>
<proteinExistence type="predicted"/>
<dbReference type="SUPFAM" id="SSF103025">
    <property type="entry name" value="Folate-binding domain"/>
    <property type="match status" value="1"/>
</dbReference>
<feature type="domain" description="GCVT N-terminal" evidence="1">
    <location>
        <begin position="19"/>
        <end position="70"/>
    </location>
</feature>
<accession>T1CUQ9</accession>
<dbReference type="Pfam" id="PF01571">
    <property type="entry name" value="GCV_T"/>
    <property type="match status" value="1"/>
</dbReference>
<dbReference type="EMBL" id="AUZY01001929">
    <property type="protein sequence ID" value="EQD73530.1"/>
    <property type="molecule type" value="Genomic_DNA"/>
</dbReference>
<protein>
    <submittedName>
        <fullName evidence="2">Glycine cleavage system aminomethyltransferase T</fullName>
    </submittedName>
</protein>
<dbReference type="GO" id="GO:0005829">
    <property type="term" value="C:cytosol"/>
    <property type="evidence" value="ECO:0007669"/>
    <property type="project" value="TreeGrafter"/>
</dbReference>
<dbReference type="PANTHER" id="PTHR43757">
    <property type="entry name" value="AMINOMETHYLTRANSFERASE"/>
    <property type="match status" value="1"/>
</dbReference>
<feature type="non-terminal residue" evidence="2">
    <location>
        <position position="72"/>
    </location>
</feature>
<dbReference type="GO" id="GO:0008168">
    <property type="term" value="F:methyltransferase activity"/>
    <property type="evidence" value="ECO:0007669"/>
    <property type="project" value="UniProtKB-KW"/>
</dbReference>